<reference evidence="9 10" key="1">
    <citation type="submission" date="2009-01" db="EMBL/GenBank/DDBJ databases">
        <title>Complete sequence of Geobacter sp. FRC-32.</title>
        <authorList>
            <consortium name="US DOE Joint Genome Institute"/>
            <person name="Lucas S."/>
            <person name="Copeland A."/>
            <person name="Lapidus A."/>
            <person name="Glavina del Rio T."/>
            <person name="Dalin E."/>
            <person name="Tice H."/>
            <person name="Bruce D."/>
            <person name="Goodwin L."/>
            <person name="Pitluck S."/>
            <person name="Saunders E."/>
            <person name="Brettin T."/>
            <person name="Detter J.C."/>
            <person name="Han C."/>
            <person name="Larimer F."/>
            <person name="Land M."/>
            <person name="Hauser L."/>
            <person name="Kyrpides N."/>
            <person name="Ovchinnikova G."/>
            <person name="Kostka J."/>
            <person name="Richardson P."/>
        </authorList>
    </citation>
    <scope>NUCLEOTIDE SEQUENCE [LARGE SCALE GENOMIC DNA]</scope>
    <source>
        <strain evidence="10">DSM 22248 / JCM 15807 / FRC-32</strain>
    </source>
</reference>
<dbReference type="PROSITE" id="PS51679">
    <property type="entry name" value="SAM_MT_C5"/>
    <property type="match status" value="1"/>
</dbReference>
<dbReference type="SUPFAM" id="SSF53335">
    <property type="entry name" value="S-adenosyl-L-methionine-dependent methyltransferases"/>
    <property type="match status" value="1"/>
</dbReference>
<dbReference type="InterPro" id="IPR001525">
    <property type="entry name" value="C5_MeTfrase"/>
</dbReference>
<keyword evidence="10" id="KW-1185">Reference proteome</keyword>
<evidence type="ECO:0000313" key="9">
    <source>
        <dbReference type="EMBL" id="ACM19075.1"/>
    </source>
</evidence>
<dbReference type="PRINTS" id="PR00105">
    <property type="entry name" value="C5METTRFRASE"/>
</dbReference>
<dbReference type="OrthoDB" id="9813719at2"/>
<evidence type="ECO:0000313" key="10">
    <source>
        <dbReference type="Proteomes" id="UP000007721"/>
    </source>
</evidence>
<dbReference type="GO" id="GO:0032259">
    <property type="term" value="P:methylation"/>
    <property type="evidence" value="ECO:0007669"/>
    <property type="project" value="UniProtKB-KW"/>
</dbReference>
<dbReference type="PANTHER" id="PTHR46098:SF1">
    <property type="entry name" value="TRNA (CYTOSINE(38)-C(5))-METHYLTRANSFERASE"/>
    <property type="match status" value="1"/>
</dbReference>
<keyword evidence="3 7" id="KW-0808">Transferase</keyword>
<evidence type="ECO:0000256" key="4">
    <source>
        <dbReference type="ARBA" id="ARBA00022691"/>
    </source>
</evidence>
<evidence type="ECO:0000256" key="6">
    <source>
        <dbReference type="ARBA" id="ARBA00047422"/>
    </source>
</evidence>
<evidence type="ECO:0000256" key="8">
    <source>
        <dbReference type="RuleBase" id="RU000416"/>
    </source>
</evidence>
<keyword evidence="5" id="KW-0680">Restriction system</keyword>
<name>B9M105_GEODF</name>
<evidence type="ECO:0000256" key="2">
    <source>
        <dbReference type="ARBA" id="ARBA00022603"/>
    </source>
</evidence>
<evidence type="ECO:0000256" key="7">
    <source>
        <dbReference type="PROSITE-ProRule" id="PRU01016"/>
    </source>
</evidence>
<dbReference type="InterPro" id="IPR050750">
    <property type="entry name" value="C5-MTase"/>
</dbReference>
<dbReference type="AlphaFoldDB" id="B9M105"/>
<sequence length="381" mass="42516">MKTFYEFFAGGGMARIGLGKGWECVFANDFDPKKAISYRTYFRGNDHFVVEDVAKIQTSQLLGTADLTWASFPCQDLSLAGNGAGIAGERSGAFWPFWNVITKLRKEGRAPKTIILENVYGTVTSHDGKDLSIIIEELVKAGYRCGPMVIDAVLFLPHSRPRLFIIAIHNTLEVPKRLVGAPDPRWHPDALGLSYDLLSETARASWLWWNLPVPKPRTTTFSDMVENEPKGVEWHTPFETNRIIGMMSPINLEKLSQAKKAGKRVVGTIYKRTRKDKEGIKRQRAEVRFDDIAGCLRTPSGGSSRQIIILVEGNKVKTRLLSPREAARLMGLPESYHLPEKYNDAYHLAGDGVAVPVVRHIAKNIIEQVLNANKSAMRCAA</sequence>
<evidence type="ECO:0000256" key="5">
    <source>
        <dbReference type="ARBA" id="ARBA00022747"/>
    </source>
</evidence>
<dbReference type="Gene3D" id="3.90.120.10">
    <property type="entry name" value="DNA Methylase, subunit A, domain 2"/>
    <property type="match status" value="1"/>
</dbReference>
<dbReference type="REBASE" id="20009">
    <property type="entry name" value="M.GspFRCORF711P"/>
</dbReference>
<dbReference type="STRING" id="316067.Geob_0711"/>
<gene>
    <name evidence="9" type="ordered locus">Geob_0711</name>
</gene>
<dbReference type="KEGG" id="geo:Geob_0711"/>
<dbReference type="InterPro" id="IPR029063">
    <property type="entry name" value="SAM-dependent_MTases_sf"/>
</dbReference>
<evidence type="ECO:0000256" key="3">
    <source>
        <dbReference type="ARBA" id="ARBA00022679"/>
    </source>
</evidence>
<dbReference type="Gene3D" id="3.40.50.150">
    <property type="entry name" value="Vaccinia Virus protein VP39"/>
    <property type="match status" value="1"/>
</dbReference>
<dbReference type="eggNOG" id="COG0270">
    <property type="taxonomic scope" value="Bacteria"/>
</dbReference>
<dbReference type="Proteomes" id="UP000007721">
    <property type="component" value="Chromosome"/>
</dbReference>
<comment type="similarity">
    <text evidence="7 8">Belongs to the class I-like SAM-binding methyltransferase superfamily. C5-methyltransferase family.</text>
</comment>
<dbReference type="NCBIfam" id="TIGR00675">
    <property type="entry name" value="dcm"/>
    <property type="match status" value="1"/>
</dbReference>
<evidence type="ECO:0000256" key="1">
    <source>
        <dbReference type="ARBA" id="ARBA00011975"/>
    </source>
</evidence>
<dbReference type="EC" id="2.1.1.37" evidence="1"/>
<proteinExistence type="inferred from homology"/>
<dbReference type="GO" id="GO:0009307">
    <property type="term" value="P:DNA restriction-modification system"/>
    <property type="evidence" value="ECO:0007669"/>
    <property type="project" value="UniProtKB-KW"/>
</dbReference>
<keyword evidence="4 7" id="KW-0949">S-adenosyl-L-methionine</keyword>
<accession>B9M105</accession>
<feature type="active site" evidence="7">
    <location>
        <position position="74"/>
    </location>
</feature>
<dbReference type="EMBL" id="CP001390">
    <property type="protein sequence ID" value="ACM19075.1"/>
    <property type="molecule type" value="Genomic_DNA"/>
</dbReference>
<organism evidence="9 10">
    <name type="scientific">Geotalea daltonii (strain DSM 22248 / JCM 15807 / FRC-32)</name>
    <name type="common">Geobacter daltonii</name>
    <dbReference type="NCBI Taxonomy" id="316067"/>
    <lineage>
        <taxon>Bacteria</taxon>
        <taxon>Pseudomonadati</taxon>
        <taxon>Thermodesulfobacteriota</taxon>
        <taxon>Desulfuromonadia</taxon>
        <taxon>Geobacterales</taxon>
        <taxon>Geobacteraceae</taxon>
        <taxon>Geotalea</taxon>
    </lineage>
</organism>
<keyword evidence="2 7" id="KW-0489">Methyltransferase</keyword>
<protein>
    <recommendedName>
        <fullName evidence="1">DNA (cytosine-5-)-methyltransferase</fullName>
        <ecNumber evidence="1">2.1.1.37</ecNumber>
    </recommendedName>
</protein>
<dbReference type="HOGENOM" id="CLU_006958_3_0_7"/>
<dbReference type="Pfam" id="PF00145">
    <property type="entry name" value="DNA_methylase"/>
    <property type="match status" value="1"/>
</dbReference>
<dbReference type="PANTHER" id="PTHR46098">
    <property type="entry name" value="TRNA (CYTOSINE(38)-C(5))-METHYLTRANSFERASE"/>
    <property type="match status" value="1"/>
</dbReference>
<comment type="catalytic activity">
    <reaction evidence="6">
        <text>a 2'-deoxycytidine in DNA + S-adenosyl-L-methionine = a 5-methyl-2'-deoxycytidine in DNA + S-adenosyl-L-homocysteine + H(+)</text>
        <dbReference type="Rhea" id="RHEA:13681"/>
        <dbReference type="Rhea" id="RHEA-COMP:11369"/>
        <dbReference type="Rhea" id="RHEA-COMP:11370"/>
        <dbReference type="ChEBI" id="CHEBI:15378"/>
        <dbReference type="ChEBI" id="CHEBI:57856"/>
        <dbReference type="ChEBI" id="CHEBI:59789"/>
        <dbReference type="ChEBI" id="CHEBI:85452"/>
        <dbReference type="ChEBI" id="CHEBI:85454"/>
        <dbReference type="EC" id="2.1.1.37"/>
    </reaction>
</comment>
<dbReference type="GO" id="GO:0003886">
    <property type="term" value="F:DNA (cytosine-5-)-methyltransferase activity"/>
    <property type="evidence" value="ECO:0007669"/>
    <property type="project" value="UniProtKB-EC"/>
</dbReference>
<dbReference type="RefSeq" id="WP_012645804.1">
    <property type="nucleotide sequence ID" value="NC_011979.1"/>
</dbReference>